<dbReference type="AlphaFoldDB" id="A0A7S1S9Y9"/>
<name>A0A7S1S9Y9_ALECA</name>
<feature type="domain" description="Glycosyl transferase family 25" evidence="4">
    <location>
        <begin position="146"/>
        <end position="324"/>
    </location>
</feature>
<dbReference type="GO" id="GO:0050211">
    <property type="term" value="F:procollagen galactosyltransferase activity"/>
    <property type="evidence" value="ECO:0007669"/>
    <property type="project" value="TreeGrafter"/>
</dbReference>
<reference evidence="5" key="1">
    <citation type="submission" date="2021-01" db="EMBL/GenBank/DDBJ databases">
        <authorList>
            <person name="Corre E."/>
            <person name="Pelletier E."/>
            <person name="Niang G."/>
            <person name="Scheremetjew M."/>
            <person name="Finn R."/>
            <person name="Kale V."/>
            <person name="Holt S."/>
            <person name="Cochrane G."/>
            <person name="Meng A."/>
            <person name="Brown T."/>
            <person name="Cohen L."/>
        </authorList>
    </citation>
    <scope>NUCLEOTIDE SEQUENCE</scope>
    <source>
        <strain evidence="5">OF101</strain>
    </source>
</reference>
<organism evidence="5">
    <name type="scientific">Alexandrium catenella</name>
    <name type="common">Red tide dinoflagellate</name>
    <name type="synonym">Gonyaulax catenella</name>
    <dbReference type="NCBI Taxonomy" id="2925"/>
    <lineage>
        <taxon>Eukaryota</taxon>
        <taxon>Sar</taxon>
        <taxon>Alveolata</taxon>
        <taxon>Dinophyceae</taxon>
        <taxon>Gonyaulacales</taxon>
        <taxon>Pyrocystaceae</taxon>
        <taxon>Alexandrium</taxon>
    </lineage>
</organism>
<accession>A0A7S1S9Y9</accession>
<keyword evidence="2" id="KW-0328">Glycosyltransferase</keyword>
<gene>
    <name evidence="5" type="ORF">ACAT0790_LOCUS65619</name>
</gene>
<evidence type="ECO:0000259" key="4">
    <source>
        <dbReference type="Pfam" id="PF01755"/>
    </source>
</evidence>
<evidence type="ECO:0000313" key="5">
    <source>
        <dbReference type="EMBL" id="CAD9188845.1"/>
    </source>
</evidence>
<proteinExistence type="inferred from homology"/>
<evidence type="ECO:0000256" key="3">
    <source>
        <dbReference type="ARBA" id="ARBA00022679"/>
    </source>
</evidence>
<evidence type="ECO:0000256" key="2">
    <source>
        <dbReference type="ARBA" id="ARBA00022676"/>
    </source>
</evidence>
<dbReference type="Pfam" id="PF01755">
    <property type="entry name" value="Glyco_transf_25"/>
    <property type="match status" value="1"/>
</dbReference>
<dbReference type="EMBL" id="HBGE01110064">
    <property type="protein sequence ID" value="CAD9188845.1"/>
    <property type="molecule type" value="Transcribed_RNA"/>
</dbReference>
<sequence>MGRAPWRLASGPARSLAGRRLPSHRGNVHQGVARRLAASAGGGSGQLELNLDTATVDLHRRYHDKTIEYTMENMDWVQNKGYGTDRALTPEKQVEVRRAARARLFRWPRLDERDMHEVPLGSSRQRFCPDAEGGSTAATLGDPEENVFVISLPRRPSKLKHALFELHEAGLSATIVDAVDGDAVICQEDLDRMGVSAIPGYSGHTNHKIHLTTGEVGCFMSHFAIWHHMVERGIESALILEDDFDFQEDFAARLGDYLREAAREDWNLMYVGRSPVEPDLRQVSEHLTEPGYTLWTVGYIIRLEAARALLDASVEQRFVPLDEFFSLAMGRYTTLYNEYAYEWGKYIPVVIRPLAVTPPLVMPYVGSMFESDTAMLRKGTRYVKDLPATVTEDEAEAEMRIPL</sequence>
<keyword evidence="3" id="KW-0808">Transferase</keyword>
<dbReference type="CDD" id="cd06532">
    <property type="entry name" value="Glyco_transf_25"/>
    <property type="match status" value="1"/>
</dbReference>
<evidence type="ECO:0000256" key="1">
    <source>
        <dbReference type="ARBA" id="ARBA00006721"/>
    </source>
</evidence>
<dbReference type="PANTHER" id="PTHR10730">
    <property type="entry name" value="PROCOLLAGEN-LYSINE,2-OXOGLUTARATE 5-DIOXYGENASE/GLYCOSYLTRANSFERASE 25 FAMILY MEMBER"/>
    <property type="match status" value="1"/>
</dbReference>
<dbReference type="PANTHER" id="PTHR10730:SF53">
    <property type="entry name" value="GLYCOSYLTRANSFERASE 25 FAMILY MEMBER"/>
    <property type="match status" value="1"/>
</dbReference>
<comment type="similarity">
    <text evidence="1">Belongs to the glycosyltransferase 25 family.</text>
</comment>
<dbReference type="InterPro" id="IPR002654">
    <property type="entry name" value="Glyco_trans_25"/>
</dbReference>
<dbReference type="InterPro" id="IPR050757">
    <property type="entry name" value="Collagen_mod_GT25"/>
</dbReference>
<protein>
    <recommendedName>
        <fullName evidence="4">Glycosyl transferase family 25 domain-containing protein</fullName>
    </recommendedName>
</protein>